<name>A0ABP9UAP4_9BACT</name>
<dbReference type="PANTHER" id="PTHR48105">
    <property type="entry name" value="THIOREDOXIN REDUCTASE 1-RELATED-RELATED"/>
    <property type="match status" value="1"/>
</dbReference>
<gene>
    <name evidence="4" type="primary">trxB</name>
    <name evidence="4" type="ORF">UREOM_6220</name>
</gene>
<keyword evidence="1" id="KW-0285">Flavoprotein</keyword>
<feature type="domain" description="FAD/NAD(P)-binding" evidence="3">
    <location>
        <begin position="6"/>
        <end position="295"/>
    </location>
</feature>
<dbReference type="Proteomes" id="UP001449582">
    <property type="component" value="Unassembled WGS sequence"/>
</dbReference>
<dbReference type="EMBL" id="BAABQM010000004">
    <property type="protein sequence ID" value="GAA5414911.1"/>
    <property type="molecule type" value="Genomic_DNA"/>
</dbReference>
<dbReference type="InterPro" id="IPR023753">
    <property type="entry name" value="FAD/NAD-binding_dom"/>
</dbReference>
<dbReference type="InterPro" id="IPR036188">
    <property type="entry name" value="FAD/NAD-bd_sf"/>
</dbReference>
<evidence type="ECO:0000256" key="1">
    <source>
        <dbReference type="ARBA" id="ARBA00022630"/>
    </source>
</evidence>
<dbReference type="PRINTS" id="PR00368">
    <property type="entry name" value="FADPNR"/>
</dbReference>
<organism evidence="4 5">
    <name type="scientific">Ureaplasma ceti</name>
    <dbReference type="NCBI Taxonomy" id="3119530"/>
    <lineage>
        <taxon>Bacteria</taxon>
        <taxon>Bacillati</taxon>
        <taxon>Mycoplasmatota</taxon>
        <taxon>Mycoplasmoidales</taxon>
        <taxon>Mycoplasmoidaceae</taxon>
        <taxon>Ureaplasma</taxon>
    </lineage>
</organism>
<dbReference type="PRINTS" id="PR00469">
    <property type="entry name" value="PNDRDTASEII"/>
</dbReference>
<dbReference type="SUPFAM" id="SSF51905">
    <property type="entry name" value="FAD/NAD(P)-binding domain"/>
    <property type="match status" value="1"/>
</dbReference>
<dbReference type="RefSeq" id="WP_353290071.1">
    <property type="nucleotide sequence ID" value="NZ_BAABQM010000004.1"/>
</dbReference>
<accession>A0ABP9UAP4</accession>
<evidence type="ECO:0000259" key="3">
    <source>
        <dbReference type="Pfam" id="PF07992"/>
    </source>
</evidence>
<dbReference type="Gene3D" id="3.50.50.60">
    <property type="entry name" value="FAD/NAD(P)-binding domain"/>
    <property type="match status" value="2"/>
</dbReference>
<protein>
    <submittedName>
        <fullName evidence="4">Thioredoxin-disulfide reductase</fullName>
    </submittedName>
</protein>
<sequence length="312" mass="33776">MDFLKYDLAIVGAGPAGLTAAIYARRANASVVFVDKAAPGGKVVTTAVVENYPGFESISGPDLALKFFEQAQKLKAKFIFSEVVEIDSNTDEYKYVYLANGKVIQAKAVIIATGMVNRKIGAANEDRLFDHGISYCAICDGALFRDKPVAVIGSGRSAVEESIYLSDIASHVTVISNKKEFKADQPQIELMMSKANIDVIMDSDTLSFNGQDKLESITLKNKTTGEESNLNVDGAFIFIGFLPISPSVNKESFLDPELKFLKVDSAMKTNIKGIFAAGDITSKNIRQISTAINDGTIAALSACEYITHNKWN</sequence>
<reference evidence="4" key="1">
    <citation type="submission" date="2024-02" db="EMBL/GenBank/DDBJ databases">
        <title>Draft genome sequence of new strains in genus Ureaplasma.</title>
        <authorList>
            <person name="Nakajima Y."/>
            <person name="Segawa T."/>
        </authorList>
    </citation>
    <scope>NUCLEOTIDE SEQUENCE [LARGE SCALE GENOMIC DNA]</scope>
    <source>
        <strain evidence="4">OM1</strain>
    </source>
</reference>
<dbReference type="InterPro" id="IPR050097">
    <property type="entry name" value="Ferredoxin-NADP_redctase_2"/>
</dbReference>
<dbReference type="Pfam" id="PF07992">
    <property type="entry name" value="Pyr_redox_2"/>
    <property type="match status" value="1"/>
</dbReference>
<proteinExistence type="predicted"/>
<keyword evidence="2" id="KW-0560">Oxidoreductase</keyword>
<comment type="caution">
    <text evidence="4">The sequence shown here is derived from an EMBL/GenBank/DDBJ whole genome shotgun (WGS) entry which is preliminary data.</text>
</comment>
<keyword evidence="5" id="KW-1185">Reference proteome</keyword>
<evidence type="ECO:0000256" key="2">
    <source>
        <dbReference type="ARBA" id="ARBA00023002"/>
    </source>
</evidence>
<evidence type="ECO:0000313" key="4">
    <source>
        <dbReference type="EMBL" id="GAA5414911.1"/>
    </source>
</evidence>
<evidence type="ECO:0000313" key="5">
    <source>
        <dbReference type="Proteomes" id="UP001449582"/>
    </source>
</evidence>